<organism evidence="2 3">
    <name type="scientific">Streblomastix strix</name>
    <dbReference type="NCBI Taxonomy" id="222440"/>
    <lineage>
        <taxon>Eukaryota</taxon>
        <taxon>Metamonada</taxon>
        <taxon>Preaxostyla</taxon>
        <taxon>Oxymonadida</taxon>
        <taxon>Streblomastigidae</taxon>
        <taxon>Streblomastix</taxon>
    </lineage>
</organism>
<dbReference type="EMBL" id="SNRW01011562">
    <property type="protein sequence ID" value="KAA6374986.1"/>
    <property type="molecule type" value="Genomic_DNA"/>
</dbReference>
<gene>
    <name evidence="2" type="ORF">EZS28_029487</name>
</gene>
<name>A0A5J4UWA0_9EUKA</name>
<evidence type="ECO:0000256" key="1">
    <source>
        <dbReference type="SAM" id="MobiDB-lite"/>
    </source>
</evidence>
<comment type="caution">
    <text evidence="2">The sequence shown here is derived from an EMBL/GenBank/DDBJ whole genome shotgun (WGS) entry which is preliminary data.</text>
</comment>
<feature type="compositionally biased region" description="Low complexity" evidence="1">
    <location>
        <begin position="52"/>
        <end position="75"/>
    </location>
</feature>
<reference evidence="2 3" key="1">
    <citation type="submission" date="2019-03" db="EMBL/GenBank/DDBJ databases">
        <title>Single cell metagenomics reveals metabolic interactions within the superorganism composed of flagellate Streblomastix strix and complex community of Bacteroidetes bacteria on its surface.</title>
        <authorList>
            <person name="Treitli S.C."/>
            <person name="Kolisko M."/>
            <person name="Husnik F."/>
            <person name="Keeling P."/>
            <person name="Hampl V."/>
        </authorList>
    </citation>
    <scope>NUCLEOTIDE SEQUENCE [LARGE SCALE GENOMIC DNA]</scope>
    <source>
        <strain evidence="2">ST1C</strain>
    </source>
</reference>
<accession>A0A5J4UWA0</accession>
<protein>
    <submittedName>
        <fullName evidence="2">Uncharacterized protein</fullName>
    </submittedName>
</protein>
<dbReference type="Proteomes" id="UP000324800">
    <property type="component" value="Unassembled WGS sequence"/>
</dbReference>
<evidence type="ECO:0000313" key="3">
    <source>
        <dbReference type="Proteomes" id="UP000324800"/>
    </source>
</evidence>
<feature type="region of interest" description="Disordered" evidence="1">
    <location>
        <begin position="27"/>
        <end position="75"/>
    </location>
</feature>
<sequence>MALLESSIDIPIQKNYRSITLEKGTKRKYTRKSKTDEKANAINQQDNQQVKQEVNQQTNLQTNEQTNEQINKQTNELDNEKNIRQIIEQRYDQHITDLRNQYGGTDKEQDDRHYMVYRLEKNREDNIFQEIMQPLVDLYMQEQDNKTIIERVKDATINTVNYTKISQQESNDKASNQQAKKQQITGRLIDISLMKEDNLCVIDFDINKQLPIEEIDKIRQSIIDNMLPTNVGLVKTAHGGLHAYCNRNSYMLPSNRNVKVITRDNFDIDIFAQMNRYKIENGQETNELVQNRIVAPYTTIRETKNNVRQILKYEAINDWDNASHLASLRQILDQWNVDIEMSQQDYIQQQQDRKYGVQINNDGTIDKMNDGLALACIDGMRDLDIHNYPQPLNKEVSLLSLFSGLQEMKKALIIQIECLSVRGFVDFVNVIASLFVPSLPNIDIYALIEKLYDQDGEVAEIIGINERTITAGINLLKNLQAVVDIIMIPINILLYFIRCFC</sequence>
<feature type="compositionally biased region" description="Polar residues" evidence="1">
    <location>
        <begin position="41"/>
        <end position="51"/>
    </location>
</feature>
<evidence type="ECO:0000313" key="2">
    <source>
        <dbReference type="EMBL" id="KAA6374986.1"/>
    </source>
</evidence>
<proteinExistence type="predicted"/>
<dbReference type="AlphaFoldDB" id="A0A5J4UWA0"/>